<organism evidence="2 3">
    <name type="scientific">Eumeta variegata</name>
    <name type="common">Bagworm moth</name>
    <name type="synonym">Eumeta japonica</name>
    <dbReference type="NCBI Taxonomy" id="151549"/>
    <lineage>
        <taxon>Eukaryota</taxon>
        <taxon>Metazoa</taxon>
        <taxon>Ecdysozoa</taxon>
        <taxon>Arthropoda</taxon>
        <taxon>Hexapoda</taxon>
        <taxon>Insecta</taxon>
        <taxon>Pterygota</taxon>
        <taxon>Neoptera</taxon>
        <taxon>Endopterygota</taxon>
        <taxon>Lepidoptera</taxon>
        <taxon>Glossata</taxon>
        <taxon>Ditrysia</taxon>
        <taxon>Tineoidea</taxon>
        <taxon>Psychidae</taxon>
        <taxon>Oiketicinae</taxon>
        <taxon>Eumeta</taxon>
    </lineage>
</organism>
<feature type="region of interest" description="Disordered" evidence="1">
    <location>
        <begin position="156"/>
        <end position="183"/>
    </location>
</feature>
<evidence type="ECO:0000313" key="2">
    <source>
        <dbReference type="EMBL" id="GBP94737.1"/>
    </source>
</evidence>
<evidence type="ECO:0000313" key="3">
    <source>
        <dbReference type="Proteomes" id="UP000299102"/>
    </source>
</evidence>
<dbReference type="EMBL" id="BGZK01002542">
    <property type="protein sequence ID" value="GBP94737.1"/>
    <property type="molecule type" value="Genomic_DNA"/>
</dbReference>
<feature type="compositionally biased region" description="Basic and acidic residues" evidence="1">
    <location>
        <begin position="156"/>
        <end position="165"/>
    </location>
</feature>
<dbReference type="Proteomes" id="UP000299102">
    <property type="component" value="Unassembled WGS sequence"/>
</dbReference>
<protein>
    <submittedName>
        <fullName evidence="2">Uncharacterized protein</fullName>
    </submittedName>
</protein>
<dbReference type="AlphaFoldDB" id="A0A4C2A776"/>
<gene>
    <name evidence="2" type="ORF">EVAR_75731_1</name>
</gene>
<evidence type="ECO:0000256" key="1">
    <source>
        <dbReference type="SAM" id="MobiDB-lite"/>
    </source>
</evidence>
<sequence length="198" mass="21650">MVQVSRESGPFDPITTAPRAAPPPPRTCCYYTRSAKWRKRGGRLTNANNIKQFPMKDLGRHWDQHRNRKQDRLKSTIASGSETMIAELFTQVEEGEKRLGRITHDCYGAVAIAQLPNVALIHSNGSGGPNTAHLEGSWLSFTKSLLVESQLKAGQRAESRIEPGLESKAGPGPKLRTGLGSKTSVMDGKMGMGLQLKV</sequence>
<feature type="region of interest" description="Disordered" evidence="1">
    <location>
        <begin position="1"/>
        <end position="22"/>
    </location>
</feature>
<keyword evidence="3" id="KW-1185">Reference proteome</keyword>
<proteinExistence type="predicted"/>
<reference evidence="2 3" key="1">
    <citation type="journal article" date="2019" name="Commun. Biol.">
        <title>The bagworm genome reveals a unique fibroin gene that provides high tensile strength.</title>
        <authorList>
            <person name="Kono N."/>
            <person name="Nakamura H."/>
            <person name="Ohtoshi R."/>
            <person name="Tomita M."/>
            <person name="Numata K."/>
            <person name="Arakawa K."/>
        </authorList>
    </citation>
    <scope>NUCLEOTIDE SEQUENCE [LARGE SCALE GENOMIC DNA]</scope>
</reference>
<accession>A0A4C2A776</accession>
<comment type="caution">
    <text evidence="2">The sequence shown here is derived from an EMBL/GenBank/DDBJ whole genome shotgun (WGS) entry which is preliminary data.</text>
</comment>
<name>A0A4C2A776_EUMVA</name>